<dbReference type="KEGG" id="nzo:SAMEA4504057_2078"/>
<sequence>MHITRFARLLLISGMLVSGSVSVAEVYTWKNKSGGNSYSDVPQNLKISQSGTVNIRTRTVTPPTPPKTEAADGSLADKQKDLNDAVAAENKKIEEQNKKIEEENRLQKESNCKIARMNRQFAETARIANRDEFVKRYDADVAKFCN</sequence>
<evidence type="ECO:0000313" key="4">
    <source>
        <dbReference type="EMBL" id="SNU80546.1"/>
    </source>
</evidence>
<gene>
    <name evidence="4" type="ORF">SAMEA4504057_02078</name>
</gene>
<dbReference type="AlphaFoldDB" id="A0AB38DTM1"/>
<dbReference type="RefSeq" id="WP_095197883.1">
    <property type="nucleotide sequence ID" value="NZ_JAUNKT010000095.1"/>
</dbReference>
<name>A0AB38DTM1_9NEIS</name>
<reference evidence="4 5" key="1">
    <citation type="submission" date="2017-06" db="EMBL/GenBank/DDBJ databases">
        <authorList>
            <consortium name="Pathogen Informatics"/>
        </authorList>
    </citation>
    <scope>NUCLEOTIDE SEQUENCE [LARGE SCALE GENOMIC DNA]</scope>
    <source>
        <strain evidence="4 5">NCTC12230</strain>
    </source>
</reference>
<dbReference type="Proteomes" id="UP000215033">
    <property type="component" value="Chromosome 1"/>
</dbReference>
<keyword evidence="2" id="KW-0732">Signal</keyword>
<feature type="domain" description="DUF4124" evidence="3">
    <location>
        <begin position="16"/>
        <end position="71"/>
    </location>
</feature>
<feature type="region of interest" description="Disordered" evidence="1">
    <location>
        <begin position="56"/>
        <end position="78"/>
    </location>
</feature>
<proteinExistence type="predicted"/>
<evidence type="ECO:0000313" key="5">
    <source>
        <dbReference type="Proteomes" id="UP000215033"/>
    </source>
</evidence>
<evidence type="ECO:0000256" key="1">
    <source>
        <dbReference type="SAM" id="MobiDB-lite"/>
    </source>
</evidence>
<accession>A0AB38DTM1</accession>
<organism evidence="4 5">
    <name type="scientific">Neisseria zoodegmatis</name>
    <dbReference type="NCBI Taxonomy" id="326523"/>
    <lineage>
        <taxon>Bacteria</taxon>
        <taxon>Pseudomonadati</taxon>
        <taxon>Pseudomonadota</taxon>
        <taxon>Betaproteobacteria</taxon>
        <taxon>Neisseriales</taxon>
        <taxon>Neisseriaceae</taxon>
        <taxon>Neisseria</taxon>
    </lineage>
</organism>
<dbReference type="InterPro" id="IPR025392">
    <property type="entry name" value="DUF4124"/>
</dbReference>
<dbReference type="EMBL" id="LT906434">
    <property type="protein sequence ID" value="SNU80546.1"/>
    <property type="molecule type" value="Genomic_DNA"/>
</dbReference>
<feature type="signal peptide" evidence="2">
    <location>
        <begin position="1"/>
        <end position="23"/>
    </location>
</feature>
<protein>
    <recommendedName>
        <fullName evidence="3">DUF4124 domain-containing protein</fullName>
    </recommendedName>
</protein>
<feature type="chain" id="PRO_5044246479" description="DUF4124 domain-containing protein" evidence="2">
    <location>
        <begin position="24"/>
        <end position="146"/>
    </location>
</feature>
<dbReference type="Pfam" id="PF13511">
    <property type="entry name" value="DUF4124"/>
    <property type="match status" value="1"/>
</dbReference>
<evidence type="ECO:0000259" key="3">
    <source>
        <dbReference type="Pfam" id="PF13511"/>
    </source>
</evidence>
<evidence type="ECO:0000256" key="2">
    <source>
        <dbReference type="SAM" id="SignalP"/>
    </source>
</evidence>